<dbReference type="Pfam" id="PF14050">
    <property type="entry name" value="Nudc_N"/>
    <property type="match status" value="1"/>
</dbReference>
<dbReference type="STRING" id="387005.A0A183HIJ7"/>
<sequence length="115" mass="13120">MDEVGKYDVVLLSLAQQMEGGVPQLLDVLFGFLSRKTDFYTGADIKKAREMVLNAFDKHSESAKKVAEEAKKRRAEEQKRLEERRAAQKAKEVSVRPFIGLTNDGIEDKRIFVFN</sequence>
<keyword evidence="4" id="KW-1185">Reference proteome</keyword>
<dbReference type="AlphaFoldDB" id="A0A183HIJ7"/>
<reference evidence="5" key="1">
    <citation type="submission" date="2016-06" db="UniProtKB">
        <authorList>
            <consortium name="WormBaseParasite"/>
        </authorList>
    </citation>
    <scope>IDENTIFICATION</scope>
</reference>
<protein>
    <submittedName>
        <fullName evidence="5">Nudc_N domain-containing protein</fullName>
    </submittedName>
</protein>
<evidence type="ECO:0000259" key="2">
    <source>
        <dbReference type="Pfam" id="PF14050"/>
    </source>
</evidence>
<feature type="region of interest" description="Disordered" evidence="1">
    <location>
        <begin position="67"/>
        <end position="90"/>
    </location>
</feature>
<evidence type="ECO:0000256" key="1">
    <source>
        <dbReference type="SAM" id="MobiDB-lite"/>
    </source>
</evidence>
<feature type="domain" description="NudC N-terminal" evidence="2">
    <location>
        <begin position="6"/>
        <end position="44"/>
    </location>
</feature>
<evidence type="ECO:0000313" key="5">
    <source>
        <dbReference type="WBParaSite" id="OFLC_0000730801-mRNA-1"/>
    </source>
</evidence>
<organism evidence="5">
    <name type="scientific">Onchocerca flexuosa</name>
    <dbReference type="NCBI Taxonomy" id="387005"/>
    <lineage>
        <taxon>Eukaryota</taxon>
        <taxon>Metazoa</taxon>
        <taxon>Ecdysozoa</taxon>
        <taxon>Nematoda</taxon>
        <taxon>Chromadorea</taxon>
        <taxon>Rhabditida</taxon>
        <taxon>Spirurina</taxon>
        <taxon>Spiruromorpha</taxon>
        <taxon>Filarioidea</taxon>
        <taxon>Onchocercidae</taxon>
        <taxon>Onchocerca</taxon>
    </lineage>
</organism>
<dbReference type="WBParaSite" id="OFLC_0000730801-mRNA-1">
    <property type="protein sequence ID" value="OFLC_0000730801-mRNA-1"/>
    <property type="gene ID" value="OFLC_0000730801"/>
</dbReference>
<dbReference type="EMBL" id="UZAJ01007531">
    <property type="protein sequence ID" value="VDO50331.1"/>
    <property type="molecule type" value="Genomic_DNA"/>
</dbReference>
<proteinExistence type="predicted"/>
<accession>A0A183HIJ7</accession>
<dbReference type="InterPro" id="IPR025934">
    <property type="entry name" value="NudC_N_dom"/>
</dbReference>
<gene>
    <name evidence="3" type="ORF">OFLC_LOCUS7308</name>
</gene>
<dbReference type="Proteomes" id="UP000267606">
    <property type="component" value="Unassembled WGS sequence"/>
</dbReference>
<evidence type="ECO:0000313" key="4">
    <source>
        <dbReference type="Proteomes" id="UP000267606"/>
    </source>
</evidence>
<name>A0A183HIJ7_9BILA</name>
<evidence type="ECO:0000313" key="3">
    <source>
        <dbReference type="EMBL" id="VDO50331.1"/>
    </source>
</evidence>
<reference evidence="3 4" key="2">
    <citation type="submission" date="2018-11" db="EMBL/GenBank/DDBJ databases">
        <authorList>
            <consortium name="Pathogen Informatics"/>
        </authorList>
    </citation>
    <scope>NUCLEOTIDE SEQUENCE [LARGE SCALE GENOMIC DNA]</scope>
</reference>